<dbReference type="Proteomes" id="UP001365542">
    <property type="component" value="Unassembled WGS sequence"/>
</dbReference>
<dbReference type="AlphaFoldDB" id="A0AAV9XKW2"/>
<keyword evidence="5" id="KW-1185">Reference proteome</keyword>
<feature type="region of interest" description="Disordered" evidence="2">
    <location>
        <begin position="1085"/>
        <end position="1116"/>
    </location>
</feature>
<organism evidence="4 5">
    <name type="scientific">Orbilia ellipsospora</name>
    <dbReference type="NCBI Taxonomy" id="2528407"/>
    <lineage>
        <taxon>Eukaryota</taxon>
        <taxon>Fungi</taxon>
        <taxon>Dikarya</taxon>
        <taxon>Ascomycota</taxon>
        <taxon>Pezizomycotina</taxon>
        <taxon>Orbiliomycetes</taxon>
        <taxon>Orbiliales</taxon>
        <taxon>Orbiliaceae</taxon>
        <taxon>Orbilia</taxon>
    </lineage>
</organism>
<protein>
    <recommendedName>
        <fullName evidence="3">C3H1-type domain-containing protein</fullName>
    </recommendedName>
</protein>
<dbReference type="EMBL" id="JAVHJO010000002">
    <property type="protein sequence ID" value="KAK6542735.1"/>
    <property type="molecule type" value="Genomic_DNA"/>
</dbReference>
<keyword evidence="1" id="KW-0862">Zinc</keyword>
<feature type="region of interest" description="Disordered" evidence="2">
    <location>
        <begin position="809"/>
        <end position="849"/>
    </location>
</feature>
<feature type="compositionally biased region" description="Polar residues" evidence="2">
    <location>
        <begin position="813"/>
        <end position="849"/>
    </location>
</feature>
<reference evidence="4 5" key="1">
    <citation type="submission" date="2019-10" db="EMBL/GenBank/DDBJ databases">
        <authorList>
            <person name="Palmer J.M."/>
        </authorList>
    </citation>
    <scope>NUCLEOTIDE SEQUENCE [LARGE SCALE GENOMIC DNA]</scope>
    <source>
        <strain evidence="4 5">TWF694</strain>
    </source>
</reference>
<gene>
    <name evidence="4" type="ORF">TWF694_006676</name>
</gene>
<proteinExistence type="predicted"/>
<sequence>MPSLRKVCWRFLDGYCPRGRNCIYTHGTLVCKAEYASACGGGRRYCSYGHKRYSIDECEPDLSRWEISVTSRRIPPPPELGELLKDGAEFFIDGDEEVRQRILKALSRERALEHLNLCLNPRFLLQKHAPAINYQDHVRRLLSILSDPLLPLQGATLPYVKKLFELVMERVNGDWWRQIMSKIDEDIEIHPISVGRTMSAVMMIFMTYIRLHVSNHTNPTIMDCIPRLRMQIESLKRKDTGNMLSPALIEAFQVLEKAVATPHSPSQRRAVGPMAELRVTQQKIQHARKSSLQRNIDESGGRLKASEISRHLELVKYLERVQLNVKRGGPVSEIGLVDEDQEREFDHEAYQEELADIPYAPTDFGDEIGETDPYGLFGIRPHKAADRPLVFNHEQGVELFKRWREAAAHPQLLDPEIGERASQLSLESFLNTTLALFDSANPEVRLRFLKDYFLKDPYVARFWECLKVELPTYDKHASYDLTEHVYTTLYIMSHPDVVKLKHFRGVRKDMSVQFACSPDFLYCLTMHLKLNLRKKSDTEGQIEFAIKSIATILDGVFELVDPGNIHLDFRWEARKFIKFGLDLETERFFIEPSIRPTLQRVLLKIKDHAKEIPWQKTMVYCRRRQEDAAHRVAQTERAKEGLRTTDQSLEEGIIRLKIEKKPTCHLEEYLGWRSLGEEGAITKEMLKTKQSKGSEEGERCQTKKNKEEGWDDGEPMVYRTNWLGDQEVIATNSSALTHDSEELKHSEERKETFSFDGRNALDQGRKIDDAKTTTAQLPQRILDEDQELKRVKIEARLQNFTQQREKAFETDGFSANESVWGSISNPTSDSDLGDPQTTHNFSSEQPAQLQRCSSLNIETTAEAYSPRSGSLASVTLETGSVPANVETATHKLYRKDPRPEELRHKTHDVPSVIQGRGCLNYFPISAPPPVYSSQPSIAGGFTTEESYTRHPGQNEVNWAGGTCLEDMLLEEPESPSPHQGSIDSTGMFQYHDIVQEEELAERLRAQLVFNSRLSYIKSTGKLDPTPRIVNGVRMAYTKHPEGTQKGPWYRTQNSIADGKDSGSLGNFHRGLKHPHFEEVAIGSQSYGWPRNRGLPPPRRTSDAEGPARAKDSLPCGHHRGTNRNEFYCNELVNKSTPFCGHPALVECSNQMKH</sequence>
<dbReference type="InterPro" id="IPR000571">
    <property type="entry name" value="Znf_CCCH"/>
</dbReference>
<feature type="compositionally biased region" description="Basic and acidic residues" evidence="2">
    <location>
        <begin position="1099"/>
        <end position="1111"/>
    </location>
</feature>
<keyword evidence="1" id="KW-0479">Metal-binding</keyword>
<feature type="region of interest" description="Disordered" evidence="2">
    <location>
        <begin position="687"/>
        <end position="712"/>
    </location>
</feature>
<feature type="domain" description="C3H1-type" evidence="3">
    <location>
        <begin position="2"/>
        <end position="29"/>
    </location>
</feature>
<feature type="compositionally biased region" description="Basic and acidic residues" evidence="2">
    <location>
        <begin position="687"/>
        <end position="708"/>
    </location>
</feature>
<accession>A0AAV9XKW2</accession>
<evidence type="ECO:0000313" key="4">
    <source>
        <dbReference type="EMBL" id="KAK6542735.1"/>
    </source>
</evidence>
<dbReference type="PROSITE" id="PS50103">
    <property type="entry name" value="ZF_C3H1"/>
    <property type="match status" value="1"/>
</dbReference>
<dbReference type="GO" id="GO:0008270">
    <property type="term" value="F:zinc ion binding"/>
    <property type="evidence" value="ECO:0007669"/>
    <property type="project" value="UniProtKB-KW"/>
</dbReference>
<evidence type="ECO:0000256" key="2">
    <source>
        <dbReference type="SAM" id="MobiDB-lite"/>
    </source>
</evidence>
<evidence type="ECO:0000259" key="3">
    <source>
        <dbReference type="PROSITE" id="PS50103"/>
    </source>
</evidence>
<comment type="caution">
    <text evidence="4">The sequence shown here is derived from an EMBL/GenBank/DDBJ whole genome shotgun (WGS) entry which is preliminary data.</text>
</comment>
<keyword evidence="1" id="KW-0863">Zinc-finger</keyword>
<evidence type="ECO:0000313" key="5">
    <source>
        <dbReference type="Proteomes" id="UP001365542"/>
    </source>
</evidence>
<feature type="zinc finger region" description="C3H1-type" evidence="1">
    <location>
        <begin position="2"/>
        <end position="29"/>
    </location>
</feature>
<name>A0AAV9XKW2_9PEZI</name>
<evidence type="ECO:0000256" key="1">
    <source>
        <dbReference type="PROSITE-ProRule" id="PRU00723"/>
    </source>
</evidence>